<dbReference type="Gene3D" id="3.30.300.90">
    <property type="entry name" value="BolA-like"/>
    <property type="match status" value="1"/>
</dbReference>
<comment type="similarity">
    <text evidence="1 2">Belongs to the BolA/IbaG family.</text>
</comment>
<dbReference type="InterPro" id="IPR002634">
    <property type="entry name" value="BolA"/>
</dbReference>
<dbReference type="EMBL" id="HBER01058091">
    <property type="protein sequence ID" value="CAD8553712.1"/>
    <property type="molecule type" value="Transcribed_RNA"/>
</dbReference>
<evidence type="ECO:0000256" key="2">
    <source>
        <dbReference type="RuleBase" id="RU003860"/>
    </source>
</evidence>
<dbReference type="PANTHER" id="PTHR46229:SF2">
    <property type="entry name" value="BOLA-LIKE PROTEIN 1"/>
    <property type="match status" value="1"/>
</dbReference>
<gene>
    <name evidence="3" type="ORF">CLEP1334_LOCUS29003</name>
</gene>
<accession>A0A7S0JKP6</accession>
<proteinExistence type="inferred from homology"/>
<dbReference type="SUPFAM" id="SSF82657">
    <property type="entry name" value="BolA-like"/>
    <property type="match status" value="1"/>
</dbReference>
<dbReference type="PANTHER" id="PTHR46229">
    <property type="entry name" value="BOLA TRANSCRIPTION REGULATOR"/>
    <property type="match status" value="1"/>
</dbReference>
<sequence length="157" mass="16584">MSAAAKRAAEYARQLEEIFDPICLCVQDVSDGHAAEGVKDGRALHKDGRDILILIVSSCFEGKSPLQRQQSVNAILSGDLASGLLHSVQMRCWTITQWEKKGKPQSLQPQPCALEQLSDSPTLKLAAGPSAPIQGLSLPPSTIQVVSPAAIGVCAGV</sequence>
<dbReference type="InterPro" id="IPR050961">
    <property type="entry name" value="BolA/IbaG_stress_morph_reg"/>
</dbReference>
<evidence type="ECO:0000313" key="3">
    <source>
        <dbReference type="EMBL" id="CAD8553712.1"/>
    </source>
</evidence>
<dbReference type="Pfam" id="PF01722">
    <property type="entry name" value="BolA"/>
    <property type="match status" value="1"/>
</dbReference>
<reference evidence="3" key="1">
    <citation type="submission" date="2021-01" db="EMBL/GenBank/DDBJ databases">
        <authorList>
            <person name="Corre E."/>
            <person name="Pelletier E."/>
            <person name="Niang G."/>
            <person name="Scheremetjew M."/>
            <person name="Finn R."/>
            <person name="Kale V."/>
            <person name="Holt S."/>
            <person name="Cochrane G."/>
            <person name="Meng A."/>
            <person name="Brown T."/>
            <person name="Cohen L."/>
        </authorList>
    </citation>
    <scope>NUCLEOTIDE SEQUENCE</scope>
    <source>
        <strain evidence="3">RCC1130</strain>
    </source>
</reference>
<organism evidence="3">
    <name type="scientific">Calcidiscus leptoporus</name>
    <dbReference type="NCBI Taxonomy" id="127549"/>
    <lineage>
        <taxon>Eukaryota</taxon>
        <taxon>Haptista</taxon>
        <taxon>Haptophyta</taxon>
        <taxon>Prymnesiophyceae</taxon>
        <taxon>Coccolithales</taxon>
        <taxon>Calcidiscaceae</taxon>
        <taxon>Calcidiscus</taxon>
    </lineage>
</organism>
<dbReference type="AlphaFoldDB" id="A0A7S0JKP6"/>
<dbReference type="InterPro" id="IPR036065">
    <property type="entry name" value="BolA-like_sf"/>
</dbReference>
<protein>
    <submittedName>
        <fullName evidence="3">Uncharacterized protein</fullName>
    </submittedName>
</protein>
<name>A0A7S0JKP6_9EUKA</name>
<evidence type="ECO:0000256" key="1">
    <source>
        <dbReference type="ARBA" id="ARBA00005578"/>
    </source>
</evidence>